<dbReference type="InterPro" id="IPR011009">
    <property type="entry name" value="Kinase-like_dom_sf"/>
</dbReference>
<dbReference type="SUPFAM" id="SSF56112">
    <property type="entry name" value="Protein kinase-like (PK-like)"/>
    <property type="match status" value="1"/>
</dbReference>
<sequence>MVHLNVQELKSGLEAHGVTAASWEKGFVKLEIKLGRIETKLDSLEDIKVEMSKIEEMMQHNHDASRANKNERGGTSYKGQFLREKMPHLSIPCANLRIVEEVGSGGFGTVYGGFWQGTEVAYKEIMIDAGDKRGTERQVRPLNADVLATIFTIQSQPLTQERVV</sequence>
<organism evidence="2 3">
    <name type="scientific">Cymbomonas tetramitiformis</name>
    <dbReference type="NCBI Taxonomy" id="36881"/>
    <lineage>
        <taxon>Eukaryota</taxon>
        <taxon>Viridiplantae</taxon>
        <taxon>Chlorophyta</taxon>
        <taxon>Pyramimonadophyceae</taxon>
        <taxon>Pyramimonadales</taxon>
        <taxon>Pyramimonadaceae</taxon>
        <taxon>Cymbomonas</taxon>
    </lineage>
</organism>
<proteinExistence type="predicted"/>
<dbReference type="AlphaFoldDB" id="A0AAE0GQL2"/>
<feature type="domain" description="Protein kinase" evidence="1">
    <location>
        <begin position="96"/>
        <end position="164"/>
    </location>
</feature>
<comment type="caution">
    <text evidence="2">The sequence shown here is derived from an EMBL/GenBank/DDBJ whole genome shotgun (WGS) entry which is preliminary data.</text>
</comment>
<dbReference type="Gene3D" id="3.30.200.20">
    <property type="entry name" value="Phosphorylase Kinase, domain 1"/>
    <property type="match status" value="1"/>
</dbReference>
<protein>
    <recommendedName>
        <fullName evidence="1">Protein kinase domain-containing protein</fullName>
    </recommendedName>
</protein>
<dbReference type="EMBL" id="LGRX02003264">
    <property type="protein sequence ID" value="KAK3282524.1"/>
    <property type="molecule type" value="Genomic_DNA"/>
</dbReference>
<dbReference type="InterPro" id="IPR000719">
    <property type="entry name" value="Prot_kinase_dom"/>
</dbReference>
<dbReference type="Proteomes" id="UP001190700">
    <property type="component" value="Unassembled WGS sequence"/>
</dbReference>
<dbReference type="GO" id="GO:0005524">
    <property type="term" value="F:ATP binding"/>
    <property type="evidence" value="ECO:0007669"/>
    <property type="project" value="InterPro"/>
</dbReference>
<gene>
    <name evidence="2" type="ORF">CYMTET_9742</name>
</gene>
<name>A0AAE0GQL2_9CHLO</name>
<accession>A0AAE0GQL2</accession>
<dbReference type="GO" id="GO:0004672">
    <property type="term" value="F:protein kinase activity"/>
    <property type="evidence" value="ECO:0007669"/>
    <property type="project" value="InterPro"/>
</dbReference>
<evidence type="ECO:0000259" key="1">
    <source>
        <dbReference type="PROSITE" id="PS50011"/>
    </source>
</evidence>
<reference evidence="2 3" key="1">
    <citation type="journal article" date="2015" name="Genome Biol. Evol.">
        <title>Comparative Genomics of a Bacterivorous Green Alga Reveals Evolutionary Causalities and Consequences of Phago-Mixotrophic Mode of Nutrition.</title>
        <authorList>
            <person name="Burns J.A."/>
            <person name="Paasch A."/>
            <person name="Narechania A."/>
            <person name="Kim E."/>
        </authorList>
    </citation>
    <scope>NUCLEOTIDE SEQUENCE [LARGE SCALE GENOMIC DNA]</scope>
    <source>
        <strain evidence="2 3">PLY_AMNH</strain>
    </source>
</reference>
<dbReference type="PROSITE" id="PS50011">
    <property type="entry name" value="PROTEIN_KINASE_DOM"/>
    <property type="match status" value="1"/>
</dbReference>
<evidence type="ECO:0000313" key="2">
    <source>
        <dbReference type="EMBL" id="KAK3282524.1"/>
    </source>
</evidence>
<keyword evidence="3" id="KW-1185">Reference proteome</keyword>
<evidence type="ECO:0000313" key="3">
    <source>
        <dbReference type="Proteomes" id="UP001190700"/>
    </source>
</evidence>